<keyword evidence="7" id="KW-0573">Peptidoglycan synthesis</keyword>
<dbReference type="SUPFAM" id="SSF55205">
    <property type="entry name" value="EPT/RTPC-like"/>
    <property type="match status" value="1"/>
</dbReference>
<keyword evidence="8" id="KW-0131">Cell cycle</keyword>
<evidence type="ECO:0000256" key="3">
    <source>
        <dbReference type="ARBA" id="ARBA00022490"/>
    </source>
</evidence>
<dbReference type="GO" id="GO:0009252">
    <property type="term" value="P:peptidoglycan biosynthetic process"/>
    <property type="evidence" value="ECO:0007669"/>
    <property type="project" value="UniProtKB-KW"/>
</dbReference>
<evidence type="ECO:0000256" key="5">
    <source>
        <dbReference type="ARBA" id="ARBA00022679"/>
    </source>
</evidence>
<accession>K1S3E7</accession>
<dbReference type="InterPro" id="IPR050068">
    <property type="entry name" value="MurA_subfamily"/>
</dbReference>
<keyword evidence="6" id="KW-0133">Cell shape</keyword>
<keyword evidence="9" id="KW-0961">Cell wall biogenesis/degradation</keyword>
<gene>
    <name evidence="16" type="ORF">LEA_15503</name>
</gene>
<sequence>LGANTTVAQGKIIAEADRLVGTSIYMDTVSVGATINVMLAAVLAEGITTIDNAAKEPHVVDVANFLNTMGADIHGAGTDVIKVTGVKKLHGNATYSIVPDQIEAGTFMLAAIASKGDVVIHNCIPKHLECLTAKILEIGGNVEEGDDSIHVWCDTRPSKATYKNITISRFSN</sequence>
<dbReference type="InterPro" id="IPR001986">
    <property type="entry name" value="Enolpyruvate_Tfrase_dom"/>
</dbReference>
<evidence type="ECO:0000256" key="12">
    <source>
        <dbReference type="ARBA" id="ARBA00039754"/>
    </source>
</evidence>
<name>K1S3E7_9ZZZZ</name>
<dbReference type="PANTHER" id="PTHR43783:SF2">
    <property type="entry name" value="UDP-N-ACETYLGLUCOSAMINE 1-CARBOXYVINYLTRANSFERASE 2"/>
    <property type="match status" value="1"/>
</dbReference>
<comment type="caution">
    <text evidence="16">The sequence shown here is derived from an EMBL/GenBank/DDBJ whole genome shotgun (WGS) entry which is preliminary data.</text>
</comment>
<dbReference type="GO" id="GO:0051301">
    <property type="term" value="P:cell division"/>
    <property type="evidence" value="ECO:0007669"/>
    <property type="project" value="UniProtKB-KW"/>
</dbReference>
<evidence type="ECO:0000256" key="10">
    <source>
        <dbReference type="ARBA" id="ARBA00038367"/>
    </source>
</evidence>
<reference evidence="16" key="1">
    <citation type="journal article" date="2013" name="Environ. Microbiol.">
        <title>Microbiota from the distal guts of lean and obese adolescents exhibit partial functional redundancy besides clear differences in community structure.</title>
        <authorList>
            <person name="Ferrer M."/>
            <person name="Ruiz A."/>
            <person name="Lanza F."/>
            <person name="Haange S.B."/>
            <person name="Oberbach A."/>
            <person name="Till H."/>
            <person name="Bargiela R."/>
            <person name="Campoy C."/>
            <person name="Segura M.T."/>
            <person name="Richter M."/>
            <person name="von Bergen M."/>
            <person name="Seifert J."/>
            <person name="Suarez A."/>
        </authorList>
    </citation>
    <scope>NUCLEOTIDE SEQUENCE</scope>
</reference>
<evidence type="ECO:0000313" key="16">
    <source>
        <dbReference type="EMBL" id="EKC55147.1"/>
    </source>
</evidence>
<evidence type="ECO:0000256" key="13">
    <source>
        <dbReference type="ARBA" id="ARBA00042842"/>
    </source>
</evidence>
<dbReference type="InterPro" id="IPR036968">
    <property type="entry name" value="Enolpyruvate_Tfrase_sf"/>
</dbReference>
<evidence type="ECO:0000256" key="9">
    <source>
        <dbReference type="ARBA" id="ARBA00023316"/>
    </source>
</evidence>
<comment type="catalytic activity">
    <reaction evidence="14">
        <text>phosphoenolpyruvate + UDP-N-acetyl-alpha-D-glucosamine = UDP-N-acetyl-3-O-(1-carboxyvinyl)-alpha-D-glucosamine + phosphate</text>
        <dbReference type="Rhea" id="RHEA:18681"/>
        <dbReference type="ChEBI" id="CHEBI:43474"/>
        <dbReference type="ChEBI" id="CHEBI:57705"/>
        <dbReference type="ChEBI" id="CHEBI:58702"/>
        <dbReference type="ChEBI" id="CHEBI:68483"/>
        <dbReference type="EC" id="2.5.1.7"/>
    </reaction>
</comment>
<protein>
    <recommendedName>
        <fullName evidence="12">UDP-N-acetylglucosamine 1-carboxyvinyltransferase</fullName>
        <ecNumber evidence="11">2.5.1.7</ecNumber>
    </recommendedName>
    <alternativeName>
        <fullName evidence="13">UDP-N-acetylglucosamine enolpyruvyl transferase</fullName>
    </alternativeName>
</protein>
<evidence type="ECO:0000256" key="8">
    <source>
        <dbReference type="ARBA" id="ARBA00023306"/>
    </source>
</evidence>
<dbReference type="Gene3D" id="3.65.10.10">
    <property type="entry name" value="Enolpyruvate transferase domain"/>
    <property type="match status" value="2"/>
</dbReference>
<evidence type="ECO:0000256" key="6">
    <source>
        <dbReference type="ARBA" id="ARBA00022960"/>
    </source>
</evidence>
<evidence type="ECO:0000256" key="7">
    <source>
        <dbReference type="ARBA" id="ARBA00022984"/>
    </source>
</evidence>
<dbReference type="GO" id="GO:0008760">
    <property type="term" value="F:UDP-N-acetylglucosamine 1-carboxyvinyltransferase activity"/>
    <property type="evidence" value="ECO:0007669"/>
    <property type="project" value="UniProtKB-EC"/>
</dbReference>
<keyword evidence="5 16" id="KW-0808">Transferase</keyword>
<comment type="subcellular location">
    <subcellularLocation>
        <location evidence="1">Cytoplasm</location>
    </subcellularLocation>
</comment>
<evidence type="ECO:0000256" key="1">
    <source>
        <dbReference type="ARBA" id="ARBA00004496"/>
    </source>
</evidence>
<evidence type="ECO:0000259" key="15">
    <source>
        <dbReference type="Pfam" id="PF00275"/>
    </source>
</evidence>
<dbReference type="PANTHER" id="PTHR43783">
    <property type="entry name" value="UDP-N-ACETYLGLUCOSAMINE 1-CARBOXYVINYLTRANSFERASE"/>
    <property type="match status" value="1"/>
</dbReference>
<dbReference type="GO" id="GO:0005737">
    <property type="term" value="C:cytoplasm"/>
    <property type="evidence" value="ECO:0007669"/>
    <property type="project" value="UniProtKB-SubCell"/>
</dbReference>
<organism evidence="16">
    <name type="scientific">human gut metagenome</name>
    <dbReference type="NCBI Taxonomy" id="408170"/>
    <lineage>
        <taxon>unclassified sequences</taxon>
        <taxon>metagenomes</taxon>
        <taxon>organismal metagenomes</taxon>
    </lineage>
</organism>
<comment type="similarity">
    <text evidence="10">Belongs to the EPSP synthase family. MurA subfamily.</text>
</comment>
<evidence type="ECO:0000256" key="4">
    <source>
        <dbReference type="ARBA" id="ARBA00022618"/>
    </source>
</evidence>
<dbReference type="GO" id="GO:0071555">
    <property type="term" value="P:cell wall organization"/>
    <property type="evidence" value="ECO:0007669"/>
    <property type="project" value="UniProtKB-KW"/>
</dbReference>
<keyword evidence="3" id="KW-0963">Cytoplasm</keyword>
<dbReference type="Pfam" id="PF00275">
    <property type="entry name" value="EPSP_synthase"/>
    <property type="match status" value="1"/>
</dbReference>
<dbReference type="AlphaFoldDB" id="K1S3E7"/>
<dbReference type="GO" id="GO:0008360">
    <property type="term" value="P:regulation of cell shape"/>
    <property type="evidence" value="ECO:0007669"/>
    <property type="project" value="UniProtKB-KW"/>
</dbReference>
<keyword evidence="4" id="KW-0132">Cell division</keyword>
<feature type="domain" description="Enolpyruvate transferase" evidence="15">
    <location>
        <begin position="2"/>
        <end position="152"/>
    </location>
</feature>
<comment type="pathway">
    <text evidence="2">Cell wall biogenesis; peptidoglycan biosynthesis.</text>
</comment>
<dbReference type="EC" id="2.5.1.7" evidence="11"/>
<evidence type="ECO:0000256" key="2">
    <source>
        <dbReference type="ARBA" id="ARBA00004752"/>
    </source>
</evidence>
<feature type="non-terminal residue" evidence="16">
    <location>
        <position position="1"/>
    </location>
</feature>
<dbReference type="InterPro" id="IPR013792">
    <property type="entry name" value="RNA3'P_cycl/enolpyr_Trfase_a/b"/>
</dbReference>
<dbReference type="EMBL" id="AJWY01010580">
    <property type="protein sequence ID" value="EKC55147.1"/>
    <property type="molecule type" value="Genomic_DNA"/>
</dbReference>
<evidence type="ECO:0000256" key="11">
    <source>
        <dbReference type="ARBA" id="ARBA00039108"/>
    </source>
</evidence>
<evidence type="ECO:0000256" key="14">
    <source>
        <dbReference type="ARBA" id="ARBA00047527"/>
    </source>
</evidence>
<proteinExistence type="inferred from homology"/>